<dbReference type="PANTHER" id="PTHR33142:SF8">
    <property type="entry name" value="CYCLIN-DEPENDENT PROTEIN KINASE INHIBITOR SMR9"/>
    <property type="match status" value="1"/>
</dbReference>
<dbReference type="InterPro" id="IPR040389">
    <property type="entry name" value="SMR"/>
</dbReference>
<reference evidence="3 4" key="1">
    <citation type="submission" date="2024-01" db="EMBL/GenBank/DDBJ databases">
        <title>The complete chloroplast genome sequence of Lithospermum erythrorhizon: insights into the phylogenetic relationship among Boraginaceae species and the maternal lineages of purple gromwells.</title>
        <authorList>
            <person name="Okada T."/>
            <person name="Watanabe K."/>
        </authorList>
    </citation>
    <scope>NUCLEOTIDE SEQUENCE [LARGE SCALE GENOMIC DNA]</scope>
</reference>
<dbReference type="AlphaFoldDB" id="A0AAV3Q161"/>
<dbReference type="GO" id="GO:0032875">
    <property type="term" value="P:regulation of DNA endoreduplication"/>
    <property type="evidence" value="ECO:0007669"/>
    <property type="project" value="InterPro"/>
</dbReference>
<dbReference type="Proteomes" id="UP001454036">
    <property type="component" value="Unassembled WGS sequence"/>
</dbReference>
<dbReference type="EMBL" id="BAABME010003112">
    <property type="protein sequence ID" value="GAA0157464.1"/>
    <property type="molecule type" value="Genomic_DNA"/>
</dbReference>
<evidence type="ECO:0000256" key="2">
    <source>
        <dbReference type="ARBA" id="ARBA00023306"/>
    </source>
</evidence>
<comment type="caution">
    <text evidence="3">The sequence shown here is derived from an EMBL/GenBank/DDBJ whole genome shotgun (WGS) entry which is preliminary data.</text>
</comment>
<evidence type="ECO:0000256" key="1">
    <source>
        <dbReference type="ARBA" id="ARBA00023013"/>
    </source>
</evidence>
<keyword evidence="1" id="KW-0649">Protein kinase inhibitor</keyword>
<organism evidence="3 4">
    <name type="scientific">Lithospermum erythrorhizon</name>
    <name type="common">Purple gromwell</name>
    <name type="synonym">Lithospermum officinale var. erythrorhizon</name>
    <dbReference type="NCBI Taxonomy" id="34254"/>
    <lineage>
        <taxon>Eukaryota</taxon>
        <taxon>Viridiplantae</taxon>
        <taxon>Streptophyta</taxon>
        <taxon>Embryophyta</taxon>
        <taxon>Tracheophyta</taxon>
        <taxon>Spermatophyta</taxon>
        <taxon>Magnoliopsida</taxon>
        <taxon>eudicotyledons</taxon>
        <taxon>Gunneridae</taxon>
        <taxon>Pentapetalae</taxon>
        <taxon>asterids</taxon>
        <taxon>lamiids</taxon>
        <taxon>Boraginales</taxon>
        <taxon>Boraginaceae</taxon>
        <taxon>Boraginoideae</taxon>
        <taxon>Lithospermeae</taxon>
        <taxon>Lithospermum</taxon>
    </lineage>
</organism>
<keyword evidence="2" id="KW-0131">Cell cycle</keyword>
<dbReference type="PANTHER" id="PTHR33142">
    <property type="entry name" value="CYCLIN-DEPENDENT PROTEIN KINASE INHIBITOR SMR13"/>
    <property type="match status" value="1"/>
</dbReference>
<sequence>MSNTSNTPLIQEVNKSLSMPNLLCGGTKDALGSNVFPNPPLQQNQLELSVGNMKSEACYKIVGISNDYEDEVGFKTPTSTESKITPMTGCPGAPKKAPPMSTTKKRRARVARILAYAFIATNESDSLVLSMLPGEMNNSLVTCLTFDDHGEVCNNLKKGRIAQFDK</sequence>
<evidence type="ECO:0000313" key="4">
    <source>
        <dbReference type="Proteomes" id="UP001454036"/>
    </source>
</evidence>
<keyword evidence="4" id="KW-1185">Reference proteome</keyword>
<evidence type="ECO:0000313" key="3">
    <source>
        <dbReference type="EMBL" id="GAA0157464.1"/>
    </source>
</evidence>
<proteinExistence type="predicted"/>
<gene>
    <name evidence="3" type="ORF">LIER_14724</name>
</gene>
<protein>
    <submittedName>
        <fullName evidence="3">Uncharacterized protein</fullName>
    </submittedName>
</protein>
<dbReference type="GO" id="GO:0004860">
    <property type="term" value="F:protein kinase inhibitor activity"/>
    <property type="evidence" value="ECO:0007669"/>
    <property type="project" value="UniProtKB-KW"/>
</dbReference>
<name>A0AAV3Q161_LITER</name>
<accession>A0AAV3Q161</accession>